<dbReference type="AlphaFoldDB" id="A0A7S0VCF5"/>
<proteinExistence type="predicted"/>
<evidence type="ECO:0000256" key="3">
    <source>
        <dbReference type="ARBA" id="ARBA00023329"/>
    </source>
</evidence>
<dbReference type="SUPFAM" id="SSF82185">
    <property type="entry name" value="Histone H3 K4-specific methyltransferase SET7/9 N-terminal domain"/>
    <property type="match status" value="2"/>
</dbReference>
<dbReference type="PANTHER" id="PTHR46511">
    <property type="entry name" value="MORN REPEAT-CONTAINING PROTEIN 3"/>
    <property type="match status" value="1"/>
</dbReference>
<comment type="function">
    <text evidence="5">Assembles a suppression complex (suppresome) by tethering SIRT1 and MDM2 to regulate composite modifications of p53/TP53. Confers both deacetylation-mediated functional inactivation, by SIRT1, and ubiquitination-dependent degradation, by MDM2, of p53/TP53, promoting a proliferative and cell survival behaviors. May play a role in the regulation of spermatogenesis.</text>
</comment>
<accession>A0A7S0VCF5</accession>
<dbReference type="GO" id="GO:0001669">
    <property type="term" value="C:acrosomal vesicle"/>
    <property type="evidence" value="ECO:0007669"/>
    <property type="project" value="UniProtKB-SubCell"/>
</dbReference>
<reference evidence="6" key="1">
    <citation type="submission" date="2021-01" db="EMBL/GenBank/DDBJ databases">
        <authorList>
            <person name="Corre E."/>
            <person name="Pelletier E."/>
            <person name="Niang G."/>
            <person name="Scheremetjew M."/>
            <person name="Finn R."/>
            <person name="Kale V."/>
            <person name="Holt S."/>
            <person name="Cochrane G."/>
            <person name="Meng A."/>
            <person name="Brown T."/>
            <person name="Cohen L."/>
        </authorList>
    </citation>
    <scope>NUCLEOTIDE SEQUENCE</scope>
    <source>
        <strain evidence="6">SAG 63-3</strain>
    </source>
</reference>
<dbReference type="Gene3D" id="2.20.110.10">
    <property type="entry name" value="Histone H3 K4-specific methyltransferase SET7/9 N-terminal domain"/>
    <property type="match status" value="3"/>
</dbReference>
<organism evidence="6">
    <name type="scientific">Polytomella parva</name>
    <dbReference type="NCBI Taxonomy" id="51329"/>
    <lineage>
        <taxon>Eukaryota</taxon>
        <taxon>Viridiplantae</taxon>
        <taxon>Chlorophyta</taxon>
        <taxon>core chlorophytes</taxon>
        <taxon>Chlorophyceae</taxon>
        <taxon>CS clade</taxon>
        <taxon>Chlamydomonadales</taxon>
        <taxon>Chlamydomonadaceae</taxon>
        <taxon>Polytomella</taxon>
    </lineage>
</organism>
<dbReference type="PANTHER" id="PTHR46511:SF1">
    <property type="entry name" value="MORN REPEAT-CONTAINING PROTEIN 3"/>
    <property type="match status" value="1"/>
</dbReference>
<comment type="subcellular location">
    <subcellularLocation>
        <location evidence="1">Cytoplasmic vesicle</location>
        <location evidence="1">Secretory vesicle</location>
        <location evidence="1">Acrosome</location>
    </subcellularLocation>
</comment>
<keyword evidence="3" id="KW-0968">Cytoplasmic vesicle</keyword>
<keyword evidence="2" id="KW-0677">Repeat</keyword>
<evidence type="ECO:0000256" key="2">
    <source>
        <dbReference type="ARBA" id="ARBA00022737"/>
    </source>
</evidence>
<dbReference type="EMBL" id="HBFM01025327">
    <property type="protein sequence ID" value="CAD8783056.1"/>
    <property type="molecule type" value="Transcribed_RNA"/>
</dbReference>
<gene>
    <name evidence="6" type="ORF">PPAR00522_LOCUS16400</name>
</gene>
<dbReference type="SMART" id="SM00698">
    <property type="entry name" value="MORN"/>
    <property type="match status" value="6"/>
</dbReference>
<dbReference type="InterPro" id="IPR052472">
    <property type="entry name" value="MORN3"/>
</dbReference>
<dbReference type="InterPro" id="IPR003409">
    <property type="entry name" value="MORN"/>
</dbReference>
<evidence type="ECO:0000256" key="5">
    <source>
        <dbReference type="ARBA" id="ARBA00045851"/>
    </source>
</evidence>
<dbReference type="GO" id="GO:0016020">
    <property type="term" value="C:membrane"/>
    <property type="evidence" value="ECO:0007669"/>
    <property type="project" value="UniProtKB-ARBA"/>
</dbReference>
<evidence type="ECO:0000313" key="6">
    <source>
        <dbReference type="EMBL" id="CAD8783056.1"/>
    </source>
</evidence>
<name>A0A7S0VCF5_9CHLO</name>
<sequence>MPPIIPGTLTADTFRSKEKLWYFSDIKAKKAGPHHTVYWVSGEKYQGDWSDNKKHGKGTIVYKNNDKYEGDWAEDKRHGLGTLWLFKNGKYVVRYNGEWKNDIPNGQGTFFADNGDTYEGNWVNGRRTGKGRAVYGGRPIDGFGGDIYEGYFLDDEKSGPGTMLYASGEVYEGEWLHDLKHGNGTYFYTAKGTRFDGVWIQGNVRAGSYAEIHQPPPGTPGALPPCELVTSDRVLAIARKEASDAAAAIARVS</sequence>
<protein>
    <recommendedName>
        <fullName evidence="4">MORN repeat-containing protein 3</fullName>
    </recommendedName>
</protein>
<evidence type="ECO:0000256" key="1">
    <source>
        <dbReference type="ARBA" id="ARBA00004218"/>
    </source>
</evidence>
<dbReference type="Pfam" id="PF02493">
    <property type="entry name" value="MORN"/>
    <property type="match status" value="6"/>
</dbReference>
<evidence type="ECO:0000256" key="4">
    <source>
        <dbReference type="ARBA" id="ARBA00039854"/>
    </source>
</evidence>